<dbReference type="PROSITE" id="PS51935">
    <property type="entry name" value="NLPC_P60"/>
    <property type="match status" value="1"/>
</dbReference>
<keyword evidence="2" id="KW-0645">Protease</keyword>
<dbReference type="InterPro" id="IPR038765">
    <property type="entry name" value="Papain-like_cys_pep_sf"/>
</dbReference>
<dbReference type="PANTHER" id="PTHR47053:SF1">
    <property type="entry name" value="MUREIN DD-ENDOPEPTIDASE MEPH-RELATED"/>
    <property type="match status" value="1"/>
</dbReference>
<dbReference type="OrthoDB" id="9807055at2"/>
<feature type="signal peptide" evidence="5">
    <location>
        <begin position="1"/>
        <end position="23"/>
    </location>
</feature>
<keyword evidence="3 7" id="KW-0378">Hydrolase</keyword>
<evidence type="ECO:0000313" key="7">
    <source>
        <dbReference type="EMBL" id="SFM37205.1"/>
    </source>
</evidence>
<dbReference type="Gene3D" id="3.90.1720.10">
    <property type="entry name" value="endopeptidase domain like (from Nostoc punctiforme)"/>
    <property type="match status" value="1"/>
</dbReference>
<feature type="domain" description="NlpC/P60" evidence="6">
    <location>
        <begin position="34"/>
        <end position="160"/>
    </location>
</feature>
<dbReference type="InterPro" id="IPR051202">
    <property type="entry name" value="Peptidase_C40"/>
</dbReference>
<keyword evidence="5" id="KW-0732">Signal</keyword>
<dbReference type="GO" id="GO:0006508">
    <property type="term" value="P:proteolysis"/>
    <property type="evidence" value="ECO:0007669"/>
    <property type="project" value="UniProtKB-KW"/>
</dbReference>
<dbReference type="AlphaFoldDB" id="A0A1I4QBW1"/>
<comment type="similarity">
    <text evidence="1">Belongs to the peptidase C40 family.</text>
</comment>
<dbReference type="Proteomes" id="UP000243629">
    <property type="component" value="Unassembled WGS sequence"/>
</dbReference>
<dbReference type="RefSeq" id="WP_093473820.1">
    <property type="nucleotide sequence ID" value="NZ_FOUI01000004.1"/>
</dbReference>
<name>A0A1I4QBW1_9GAMM</name>
<dbReference type="STRING" id="1720063.SAMN05216217_10460"/>
<reference evidence="8" key="1">
    <citation type="submission" date="2016-10" db="EMBL/GenBank/DDBJ databases">
        <authorList>
            <person name="Varghese N."/>
            <person name="Submissions S."/>
        </authorList>
    </citation>
    <scope>NUCLEOTIDE SEQUENCE [LARGE SCALE GENOMIC DNA]</scope>
    <source>
        <strain evidence="8">DSM 24213</strain>
    </source>
</reference>
<dbReference type="PANTHER" id="PTHR47053">
    <property type="entry name" value="MUREIN DD-ENDOPEPTIDASE MEPH-RELATED"/>
    <property type="match status" value="1"/>
</dbReference>
<dbReference type="InterPro" id="IPR000064">
    <property type="entry name" value="NLP_P60_dom"/>
</dbReference>
<evidence type="ECO:0000256" key="4">
    <source>
        <dbReference type="ARBA" id="ARBA00022807"/>
    </source>
</evidence>
<dbReference type="PROSITE" id="PS51257">
    <property type="entry name" value="PROKAR_LIPOPROTEIN"/>
    <property type="match status" value="1"/>
</dbReference>
<accession>A0A1I4QBW1</accession>
<keyword evidence="4" id="KW-0788">Thiol protease</keyword>
<proteinExistence type="inferred from homology"/>
<protein>
    <submittedName>
        <fullName evidence="7">Cell wall-associated hydrolase, NlpC family</fullName>
    </submittedName>
</protein>
<feature type="chain" id="PRO_5017470359" evidence="5">
    <location>
        <begin position="24"/>
        <end position="161"/>
    </location>
</feature>
<dbReference type="EMBL" id="FOUI01000004">
    <property type="protein sequence ID" value="SFM37205.1"/>
    <property type="molecule type" value="Genomic_DNA"/>
</dbReference>
<evidence type="ECO:0000313" key="8">
    <source>
        <dbReference type="Proteomes" id="UP000243629"/>
    </source>
</evidence>
<dbReference type="GO" id="GO:0008234">
    <property type="term" value="F:cysteine-type peptidase activity"/>
    <property type="evidence" value="ECO:0007669"/>
    <property type="project" value="UniProtKB-KW"/>
</dbReference>
<evidence type="ECO:0000256" key="5">
    <source>
        <dbReference type="SAM" id="SignalP"/>
    </source>
</evidence>
<evidence type="ECO:0000256" key="1">
    <source>
        <dbReference type="ARBA" id="ARBA00007074"/>
    </source>
</evidence>
<evidence type="ECO:0000256" key="2">
    <source>
        <dbReference type="ARBA" id="ARBA00022670"/>
    </source>
</evidence>
<organism evidence="7 8">
    <name type="scientific">Halopseudomonas yangmingensis</name>
    <dbReference type="NCBI Taxonomy" id="1720063"/>
    <lineage>
        <taxon>Bacteria</taxon>
        <taxon>Pseudomonadati</taxon>
        <taxon>Pseudomonadota</taxon>
        <taxon>Gammaproteobacteria</taxon>
        <taxon>Pseudomonadales</taxon>
        <taxon>Pseudomonadaceae</taxon>
        <taxon>Halopseudomonas</taxon>
    </lineage>
</organism>
<gene>
    <name evidence="7" type="ORF">SAMN05216217_10460</name>
</gene>
<dbReference type="Pfam" id="PF00877">
    <property type="entry name" value="NLPC_P60"/>
    <property type="match status" value="1"/>
</dbReference>
<dbReference type="SUPFAM" id="SSF54001">
    <property type="entry name" value="Cysteine proteinases"/>
    <property type="match status" value="1"/>
</dbReference>
<evidence type="ECO:0000259" key="6">
    <source>
        <dbReference type="PROSITE" id="PS51935"/>
    </source>
</evidence>
<keyword evidence="8" id="KW-1185">Reference proteome</keyword>
<evidence type="ECO:0000256" key="3">
    <source>
        <dbReference type="ARBA" id="ARBA00022801"/>
    </source>
</evidence>
<sequence length="161" mass="17324">MRLTLLLIVLALLAGCSSRPVEVAPTPVVVPQASPVHNDVLFKAFGLVGTPYRYGGSSPETGFDCSGLIHYVYREAAGLQLPRTTSGLQAMQAKAPSRNALRPGDLVLFSTSGKRGVDHAGIYVGEGRFLHAPSTGGRVRLDELQASYWQRSYQGARRVID</sequence>